<sequence length="204" mass="22723">MAWEAAHLLPLVLLVLLASGSWEQQPLLLRILEGEEVSIRCNYPGQQGWKTKTWCKVISAGTCTLLVTSPSLGRGPGNPRYVIRNYPRQGYFTVTMTALREDSGLYWCGFYEFSKVDILRTIRLAVSRGEGKAHHIHGISTHEDETGSDQQLGSGKDTGDIHYASFTRLDPFGLEDPIYINTRPGLRPTPDPFLAVEYASIAKN</sequence>
<dbReference type="Proteomes" id="UP000527355">
    <property type="component" value="Unassembled WGS sequence"/>
</dbReference>
<evidence type="ECO:0000256" key="3">
    <source>
        <dbReference type="ARBA" id="ARBA00023319"/>
    </source>
</evidence>
<evidence type="ECO:0000256" key="2">
    <source>
        <dbReference type="ARBA" id="ARBA00023157"/>
    </source>
</evidence>
<dbReference type="InterPro" id="IPR013783">
    <property type="entry name" value="Ig-like_fold"/>
</dbReference>
<keyword evidence="1 4" id="KW-0732">Signal</keyword>
<reference evidence="6 7" key="1">
    <citation type="journal article" date="2020" name="Nature">
        <title>Six reference-quality genomes reveal evolution of bat adaptations.</title>
        <authorList>
            <person name="Jebb D."/>
            <person name="Huang Z."/>
            <person name="Pippel M."/>
            <person name="Hughes G.M."/>
            <person name="Lavrichenko K."/>
            <person name="Devanna P."/>
            <person name="Winkler S."/>
            <person name="Jermiin L.S."/>
            <person name="Skirmuntt E.C."/>
            <person name="Katzourakis A."/>
            <person name="Burkitt-Gray L."/>
            <person name="Ray D.A."/>
            <person name="Sullivan K.A.M."/>
            <person name="Roscito J.G."/>
            <person name="Kirilenko B.M."/>
            <person name="Davalos L.M."/>
            <person name="Corthals A.P."/>
            <person name="Power M.L."/>
            <person name="Jones G."/>
            <person name="Ransome R.D."/>
            <person name="Dechmann D.K.N."/>
            <person name="Locatelli A.G."/>
            <person name="Puechmaille S.J."/>
            <person name="Fedrigo O."/>
            <person name="Jarvis E.D."/>
            <person name="Hiller M."/>
            <person name="Vernes S.C."/>
            <person name="Myers E.W."/>
            <person name="Teeling E.C."/>
        </authorList>
    </citation>
    <scope>NUCLEOTIDE SEQUENCE [LARGE SCALE GENOMIC DNA]</scope>
    <source>
        <strain evidence="6">MMyoMyo1</strain>
        <tissue evidence="6">Flight muscle</tissue>
    </source>
</reference>
<evidence type="ECO:0000256" key="1">
    <source>
        <dbReference type="ARBA" id="ARBA00022729"/>
    </source>
</evidence>
<dbReference type="AlphaFoldDB" id="A0A7J7WW81"/>
<dbReference type="Pfam" id="PF07686">
    <property type="entry name" value="V-set"/>
    <property type="match status" value="1"/>
</dbReference>
<comment type="caution">
    <text evidence="6">The sequence shown here is derived from an EMBL/GenBank/DDBJ whole genome shotgun (WGS) entry which is preliminary data.</text>
</comment>
<organism evidence="6 7">
    <name type="scientific">Myotis myotis</name>
    <name type="common">Greater mouse-eared bat</name>
    <name type="synonym">Vespertilio myotis</name>
    <dbReference type="NCBI Taxonomy" id="51298"/>
    <lineage>
        <taxon>Eukaryota</taxon>
        <taxon>Metazoa</taxon>
        <taxon>Chordata</taxon>
        <taxon>Craniata</taxon>
        <taxon>Vertebrata</taxon>
        <taxon>Euteleostomi</taxon>
        <taxon>Mammalia</taxon>
        <taxon>Eutheria</taxon>
        <taxon>Laurasiatheria</taxon>
        <taxon>Chiroptera</taxon>
        <taxon>Yangochiroptera</taxon>
        <taxon>Vespertilionidae</taxon>
        <taxon>Myotis</taxon>
    </lineage>
</organism>
<dbReference type="PANTHER" id="PTHR16423:SF10">
    <property type="entry name" value="CRKD-BINDING PROTEIN-RELATED"/>
    <property type="match status" value="1"/>
</dbReference>
<accession>A0A7J7WW81</accession>
<dbReference type="PANTHER" id="PTHR16423">
    <property type="entry name" value="TREM-LIKE TRANSCRIPT PROTEIN"/>
    <property type="match status" value="1"/>
</dbReference>
<protein>
    <recommendedName>
        <fullName evidence="5">Ig-like domain-containing protein</fullName>
    </recommendedName>
</protein>
<dbReference type="GO" id="GO:0009986">
    <property type="term" value="C:cell surface"/>
    <property type="evidence" value="ECO:0007669"/>
    <property type="project" value="TreeGrafter"/>
</dbReference>
<keyword evidence="3" id="KW-0393">Immunoglobulin domain</keyword>
<gene>
    <name evidence="6" type="ORF">mMyoMyo1_011983</name>
</gene>
<name>A0A7J7WW81_MYOMY</name>
<dbReference type="EMBL" id="JABWUV010000007">
    <property type="protein sequence ID" value="KAF6341582.1"/>
    <property type="molecule type" value="Genomic_DNA"/>
</dbReference>
<dbReference type="InterPro" id="IPR052314">
    <property type="entry name" value="Immune_rcpt_domain"/>
</dbReference>
<dbReference type="InterPro" id="IPR007110">
    <property type="entry name" value="Ig-like_dom"/>
</dbReference>
<dbReference type="VEuPathDB" id="HostDB:LOC118660621"/>
<feature type="signal peptide" evidence="4">
    <location>
        <begin position="1"/>
        <end position="23"/>
    </location>
</feature>
<dbReference type="PROSITE" id="PS50835">
    <property type="entry name" value="IG_LIKE"/>
    <property type="match status" value="1"/>
</dbReference>
<feature type="chain" id="PRO_5029861851" description="Ig-like domain-containing protein" evidence="4">
    <location>
        <begin position="24"/>
        <end position="204"/>
    </location>
</feature>
<feature type="domain" description="Ig-like" evidence="5">
    <location>
        <begin position="10"/>
        <end position="108"/>
    </location>
</feature>
<dbReference type="GO" id="GO:0038023">
    <property type="term" value="F:signaling receptor activity"/>
    <property type="evidence" value="ECO:0007669"/>
    <property type="project" value="TreeGrafter"/>
</dbReference>
<dbReference type="InterPro" id="IPR036179">
    <property type="entry name" value="Ig-like_dom_sf"/>
</dbReference>
<evidence type="ECO:0000313" key="6">
    <source>
        <dbReference type="EMBL" id="KAF6341582.1"/>
    </source>
</evidence>
<evidence type="ECO:0000256" key="4">
    <source>
        <dbReference type="SAM" id="SignalP"/>
    </source>
</evidence>
<keyword evidence="7" id="KW-1185">Reference proteome</keyword>
<evidence type="ECO:0000259" key="5">
    <source>
        <dbReference type="PROSITE" id="PS50835"/>
    </source>
</evidence>
<dbReference type="InterPro" id="IPR013106">
    <property type="entry name" value="Ig_V-set"/>
</dbReference>
<evidence type="ECO:0000313" key="7">
    <source>
        <dbReference type="Proteomes" id="UP000527355"/>
    </source>
</evidence>
<dbReference type="SUPFAM" id="SSF48726">
    <property type="entry name" value="Immunoglobulin"/>
    <property type="match status" value="1"/>
</dbReference>
<dbReference type="Gene3D" id="2.60.40.10">
    <property type="entry name" value="Immunoglobulins"/>
    <property type="match status" value="1"/>
</dbReference>
<dbReference type="CDD" id="cd05716">
    <property type="entry name" value="IgV_pIgR_like"/>
    <property type="match status" value="1"/>
</dbReference>
<keyword evidence="2" id="KW-1015">Disulfide bond</keyword>
<proteinExistence type="predicted"/>